<gene>
    <name evidence="3" type="ORF">SCFA_540042</name>
</gene>
<reference evidence="3" key="1">
    <citation type="submission" date="2019-03" db="EMBL/GenBank/DDBJ databases">
        <authorList>
            <person name="Hao L."/>
        </authorList>
    </citation>
    <scope>NUCLEOTIDE SEQUENCE</scope>
</reference>
<dbReference type="EMBL" id="CAADRM010000119">
    <property type="protein sequence ID" value="VFU16433.1"/>
    <property type="molecule type" value="Genomic_DNA"/>
</dbReference>
<dbReference type="PROSITE" id="PS51257">
    <property type="entry name" value="PROKAR_LIPOPROTEIN"/>
    <property type="match status" value="1"/>
</dbReference>
<dbReference type="AlphaFoldDB" id="A0A485M2A5"/>
<dbReference type="Pfam" id="PF13414">
    <property type="entry name" value="TPR_11"/>
    <property type="match status" value="1"/>
</dbReference>
<keyword evidence="2" id="KW-0802">TPR repeat</keyword>
<keyword evidence="1" id="KW-0677">Repeat</keyword>
<evidence type="ECO:0000313" key="3">
    <source>
        <dbReference type="EMBL" id="VFU16433.1"/>
    </source>
</evidence>
<evidence type="ECO:0000256" key="1">
    <source>
        <dbReference type="ARBA" id="ARBA00022737"/>
    </source>
</evidence>
<dbReference type="Gene3D" id="1.25.40.10">
    <property type="entry name" value="Tetratricopeptide repeat domain"/>
    <property type="match status" value="2"/>
</dbReference>
<dbReference type="SMART" id="SM00028">
    <property type="entry name" value="TPR"/>
    <property type="match status" value="6"/>
</dbReference>
<evidence type="ECO:0000256" key="2">
    <source>
        <dbReference type="ARBA" id="ARBA00022803"/>
    </source>
</evidence>
<name>A0A485M2A5_9ZZZZ</name>
<dbReference type="PROSITE" id="PS50005">
    <property type="entry name" value="TPR"/>
    <property type="match status" value="3"/>
</dbReference>
<accession>A0A485M2A5</accession>
<dbReference type="InterPro" id="IPR011990">
    <property type="entry name" value="TPR-like_helical_dom_sf"/>
</dbReference>
<sequence length="262" mass="29488">MGQSMRRACFLVLIIILLAGCASTFQQKRELSKPMVAIAMGKIQQNDIQGALVELNRAAQANPKDPEVYYAYALVYWRTERFDRALDNATMAVNLAGKLGLEHPGFKGEAYNLKGTILVSMDRPEEAVEAFKKALKDELYLTPEYAHYNLASVYYQQGRYPEAEQSAKKALEENSHYAPAWNILGQVFLKQGQDKHAIEAFEKAILEFPQYTEAHWELAQAFFKTGDTGSAARHLREVIRLDETGLLGARARQSLQNLGEPE</sequence>
<dbReference type="Pfam" id="PF13432">
    <property type="entry name" value="TPR_16"/>
    <property type="match status" value="2"/>
</dbReference>
<dbReference type="InterPro" id="IPR051685">
    <property type="entry name" value="Ycf3/AcsC/BcsC/TPR_MFPF"/>
</dbReference>
<dbReference type="PANTHER" id="PTHR44943">
    <property type="entry name" value="CELLULOSE SYNTHASE OPERON PROTEIN C"/>
    <property type="match status" value="1"/>
</dbReference>
<proteinExistence type="predicted"/>
<protein>
    <submittedName>
        <fullName evidence="3">Tetratricopeptide repeat protein (Modular protein)</fullName>
    </submittedName>
</protein>
<dbReference type="InterPro" id="IPR019734">
    <property type="entry name" value="TPR_rpt"/>
</dbReference>
<dbReference type="PANTHER" id="PTHR44943:SF8">
    <property type="entry name" value="TPR REPEAT-CONTAINING PROTEIN MJ0263"/>
    <property type="match status" value="1"/>
</dbReference>
<dbReference type="SUPFAM" id="SSF48452">
    <property type="entry name" value="TPR-like"/>
    <property type="match status" value="2"/>
</dbReference>
<organism evidence="3">
    <name type="scientific">anaerobic digester metagenome</name>
    <dbReference type="NCBI Taxonomy" id="1263854"/>
    <lineage>
        <taxon>unclassified sequences</taxon>
        <taxon>metagenomes</taxon>
        <taxon>ecological metagenomes</taxon>
    </lineage>
</organism>